<evidence type="ECO:0000256" key="7">
    <source>
        <dbReference type="ARBA" id="ARBA00022989"/>
    </source>
</evidence>
<feature type="transmembrane region" description="Helical" evidence="10">
    <location>
        <begin position="95"/>
        <end position="120"/>
    </location>
</feature>
<evidence type="ECO:0000256" key="1">
    <source>
        <dbReference type="ARBA" id="ARBA00004651"/>
    </source>
</evidence>
<feature type="transmembrane region" description="Helical" evidence="10">
    <location>
        <begin position="360"/>
        <end position="381"/>
    </location>
</feature>
<feature type="transmembrane region" description="Helical" evidence="10">
    <location>
        <begin position="320"/>
        <end position="348"/>
    </location>
</feature>
<keyword evidence="5" id="KW-1003">Cell membrane</keyword>
<dbReference type="NCBIfam" id="TIGR00797">
    <property type="entry name" value="matE"/>
    <property type="match status" value="1"/>
</dbReference>
<name>A0ABW5XF50_9MICO</name>
<accession>A0ABW5XF50</accession>
<keyword evidence="7 10" id="KW-1133">Transmembrane helix</keyword>
<evidence type="ECO:0000256" key="6">
    <source>
        <dbReference type="ARBA" id="ARBA00022692"/>
    </source>
</evidence>
<keyword evidence="8 10" id="KW-0472">Membrane</keyword>
<gene>
    <name evidence="11" type="ORF">ACFSYH_06750</name>
</gene>
<evidence type="ECO:0000256" key="3">
    <source>
        <dbReference type="ARBA" id="ARBA00022106"/>
    </source>
</evidence>
<keyword evidence="9" id="KW-0046">Antibiotic resistance</keyword>
<evidence type="ECO:0000256" key="4">
    <source>
        <dbReference type="ARBA" id="ARBA00022448"/>
    </source>
</evidence>
<dbReference type="InterPro" id="IPR002528">
    <property type="entry name" value="MATE_fam"/>
</dbReference>
<evidence type="ECO:0000256" key="9">
    <source>
        <dbReference type="ARBA" id="ARBA00023251"/>
    </source>
</evidence>
<feature type="transmembrane region" description="Helical" evidence="10">
    <location>
        <begin position="388"/>
        <end position="410"/>
    </location>
</feature>
<evidence type="ECO:0000256" key="8">
    <source>
        <dbReference type="ARBA" id="ARBA00023136"/>
    </source>
</evidence>
<evidence type="ECO:0000256" key="5">
    <source>
        <dbReference type="ARBA" id="ARBA00022475"/>
    </source>
</evidence>
<feature type="transmembrane region" description="Helical" evidence="10">
    <location>
        <begin position="196"/>
        <end position="218"/>
    </location>
</feature>
<feature type="transmembrane region" description="Helical" evidence="10">
    <location>
        <begin position="60"/>
        <end position="83"/>
    </location>
</feature>
<comment type="subcellular location">
    <subcellularLocation>
        <location evidence="1">Cell membrane</location>
        <topology evidence="1">Multi-pass membrane protein</topology>
    </subcellularLocation>
</comment>
<dbReference type="EMBL" id="JBHUOP010000002">
    <property type="protein sequence ID" value="MFD2840267.1"/>
    <property type="molecule type" value="Genomic_DNA"/>
</dbReference>
<dbReference type="PANTHER" id="PTHR43823:SF3">
    <property type="entry name" value="MULTIDRUG EXPORT PROTEIN MEPA"/>
    <property type="match status" value="1"/>
</dbReference>
<feature type="transmembrane region" description="Helical" evidence="10">
    <location>
        <begin position="170"/>
        <end position="190"/>
    </location>
</feature>
<dbReference type="InterPro" id="IPR048279">
    <property type="entry name" value="MdtK-like"/>
</dbReference>
<reference evidence="12" key="1">
    <citation type="journal article" date="2019" name="Int. J. Syst. Evol. Microbiol.">
        <title>The Global Catalogue of Microorganisms (GCM) 10K type strain sequencing project: providing services to taxonomists for standard genome sequencing and annotation.</title>
        <authorList>
            <consortium name="The Broad Institute Genomics Platform"/>
            <consortium name="The Broad Institute Genome Sequencing Center for Infectious Disease"/>
            <person name="Wu L."/>
            <person name="Ma J."/>
        </authorList>
    </citation>
    <scope>NUCLEOTIDE SEQUENCE [LARGE SCALE GENOMIC DNA]</scope>
    <source>
        <strain evidence="12">KCTC 33576</strain>
    </source>
</reference>
<dbReference type="InterPro" id="IPR051327">
    <property type="entry name" value="MATE_MepA_subfamily"/>
</dbReference>
<dbReference type="PANTHER" id="PTHR43823">
    <property type="entry name" value="SPORULATION PROTEIN YKVU"/>
    <property type="match status" value="1"/>
</dbReference>
<feature type="transmembrane region" description="Helical" evidence="10">
    <location>
        <begin position="20"/>
        <end position="40"/>
    </location>
</feature>
<dbReference type="PIRSF" id="PIRSF006603">
    <property type="entry name" value="DinF"/>
    <property type="match status" value="1"/>
</dbReference>
<evidence type="ECO:0000313" key="11">
    <source>
        <dbReference type="EMBL" id="MFD2840267.1"/>
    </source>
</evidence>
<comment type="similarity">
    <text evidence="2">Belongs to the multi antimicrobial extrusion (MATE) (TC 2.A.66.1) family. MepA subfamily.</text>
</comment>
<evidence type="ECO:0000256" key="2">
    <source>
        <dbReference type="ARBA" id="ARBA00008417"/>
    </source>
</evidence>
<evidence type="ECO:0000313" key="12">
    <source>
        <dbReference type="Proteomes" id="UP001597391"/>
    </source>
</evidence>
<dbReference type="InterPro" id="IPR045070">
    <property type="entry name" value="MATE_MepA-like"/>
</dbReference>
<dbReference type="CDD" id="cd13143">
    <property type="entry name" value="MATE_MepA_like"/>
    <property type="match status" value="1"/>
</dbReference>
<organism evidence="11 12">
    <name type="scientific">Populibacterium corticicola</name>
    <dbReference type="NCBI Taxonomy" id="1812826"/>
    <lineage>
        <taxon>Bacteria</taxon>
        <taxon>Bacillati</taxon>
        <taxon>Actinomycetota</taxon>
        <taxon>Actinomycetes</taxon>
        <taxon>Micrococcales</taxon>
        <taxon>Jonesiaceae</taxon>
        <taxon>Populibacterium</taxon>
    </lineage>
</organism>
<dbReference type="Pfam" id="PF01554">
    <property type="entry name" value="MatE"/>
    <property type="match status" value="2"/>
</dbReference>
<feature type="transmembrane region" description="Helical" evidence="10">
    <location>
        <begin position="230"/>
        <end position="251"/>
    </location>
</feature>
<keyword evidence="4" id="KW-0813">Transport</keyword>
<proteinExistence type="inferred from homology"/>
<dbReference type="RefSeq" id="WP_377466058.1">
    <property type="nucleotide sequence ID" value="NZ_JBHUOP010000002.1"/>
</dbReference>
<protein>
    <recommendedName>
        <fullName evidence="3">Multidrug export protein MepA</fullName>
    </recommendedName>
</protein>
<comment type="caution">
    <text evidence="11">The sequence shown here is derived from an EMBL/GenBank/DDBJ whole genome shotgun (WGS) entry which is preliminary data.</text>
</comment>
<feature type="transmembrane region" description="Helical" evidence="10">
    <location>
        <begin position="416"/>
        <end position="436"/>
    </location>
</feature>
<keyword evidence="6 10" id="KW-0812">Transmembrane</keyword>
<feature type="transmembrane region" description="Helical" evidence="10">
    <location>
        <begin position="257"/>
        <end position="280"/>
    </location>
</feature>
<evidence type="ECO:0000256" key="10">
    <source>
        <dbReference type="SAM" id="Phobius"/>
    </source>
</evidence>
<dbReference type="Proteomes" id="UP001597391">
    <property type="component" value="Unassembled WGS sequence"/>
</dbReference>
<feature type="transmembrane region" description="Helical" evidence="10">
    <location>
        <begin position="140"/>
        <end position="158"/>
    </location>
</feature>
<keyword evidence="12" id="KW-1185">Reference proteome</keyword>
<sequence length="474" mass="49958">MNKRQVSAAERLEREPIAKLLWWSCSQTTFSVGVYGIYALTNAWFVARGVGPDALAAVNLAAPLLLFLGAISTTLGVGAASVVSRSLGNNRPEHAARATGNAIVFFLLAALVVTVVGLIFHEPILRLLGADETTMPFAKPYAVILLCGSVFSTGFSAIVRAEGSFSFSVFLWLVPVVCQVVLDPLLIFVLNLGVSGAALGTVGGQMVSAGMAFWFFFLKRKRPYRLKTQHLRIALLVIGPILSIGAPSFLAGLGVTALVALVNAQLAAFGVATVAAYAVCARMQTFLLMPQNGITQGVQPIVSFNRGRGRTDRVDHTMRLALAATSIYGIAAAALVALTAPWIVGVFVQDDELLALGSRSLTIVSIGLVFSGVPQLISAYFQAIGRPAASYVLSIGTVILLKIPLVIALVRFGPTGIWMALPLGEAASAAVALLLLRKAHRREGWLERNWLVANGGNGAQGSQLTGRNGAPDLG</sequence>